<dbReference type="RefSeq" id="WP_241276198.1">
    <property type="nucleotide sequence ID" value="NZ_JAKZGS010000019.1"/>
</dbReference>
<comment type="caution">
    <text evidence="1">The sequence shown here is derived from an EMBL/GenBank/DDBJ whole genome shotgun (WGS) entry which is preliminary data.</text>
</comment>
<dbReference type="Proteomes" id="UP001165488">
    <property type="component" value="Unassembled WGS sequence"/>
</dbReference>
<proteinExistence type="predicted"/>
<sequence length="181" mass="21065">MNKTEQQINNYFLQLQSAFPEFDTQEKKIFEPTETDFPFSWKDPFKASDNVLKVLARHIGLNPNRIELMFYSDYPEEDVENPNAIYLRFKNNKKATLKDYQSNIKRFAFNIDASVFEYADWVIAAIAHEICYLKLLENGKFDVKEEKLIDIATVYFGFGKLSSIAVTKQSEITSKKFGSLN</sequence>
<accession>A0ABS9UT67</accession>
<evidence type="ECO:0000313" key="1">
    <source>
        <dbReference type="EMBL" id="MCH7399703.1"/>
    </source>
</evidence>
<evidence type="ECO:0008006" key="3">
    <source>
        <dbReference type="Google" id="ProtNLM"/>
    </source>
</evidence>
<keyword evidence="2" id="KW-1185">Reference proteome</keyword>
<dbReference type="EMBL" id="JAKZGS010000019">
    <property type="protein sequence ID" value="MCH7399703.1"/>
    <property type="molecule type" value="Genomic_DNA"/>
</dbReference>
<reference evidence="1" key="1">
    <citation type="submission" date="2022-03" db="EMBL/GenBank/DDBJ databases">
        <title>De novo assembled genomes of Belliella spp. (Cyclobacteriaceae) strains.</title>
        <authorList>
            <person name="Szabo A."/>
            <person name="Korponai K."/>
            <person name="Felfoldi T."/>
        </authorList>
    </citation>
    <scope>NUCLEOTIDE SEQUENCE</scope>
    <source>
        <strain evidence="1">DSM 107340</strain>
    </source>
</reference>
<organism evidence="1 2">
    <name type="scientific">Belliella calami</name>
    <dbReference type="NCBI Taxonomy" id="2923436"/>
    <lineage>
        <taxon>Bacteria</taxon>
        <taxon>Pseudomonadati</taxon>
        <taxon>Bacteroidota</taxon>
        <taxon>Cytophagia</taxon>
        <taxon>Cytophagales</taxon>
        <taxon>Cyclobacteriaceae</taxon>
        <taxon>Belliella</taxon>
    </lineage>
</organism>
<protein>
    <recommendedName>
        <fullName evidence="3">Phage protein</fullName>
    </recommendedName>
</protein>
<gene>
    <name evidence="1" type="ORF">MM236_17030</name>
</gene>
<evidence type="ECO:0000313" key="2">
    <source>
        <dbReference type="Proteomes" id="UP001165488"/>
    </source>
</evidence>
<name>A0ABS9UT67_9BACT</name>